<evidence type="ECO:0000256" key="1">
    <source>
        <dbReference type="ARBA" id="ARBA00004863"/>
    </source>
</evidence>
<organism evidence="5 6">
    <name type="scientific">Maioricimonas rarisocia</name>
    <dbReference type="NCBI Taxonomy" id="2528026"/>
    <lineage>
        <taxon>Bacteria</taxon>
        <taxon>Pseudomonadati</taxon>
        <taxon>Planctomycetota</taxon>
        <taxon>Planctomycetia</taxon>
        <taxon>Planctomycetales</taxon>
        <taxon>Planctomycetaceae</taxon>
        <taxon>Maioricimonas</taxon>
    </lineage>
</organism>
<accession>A0A517Z6T2</accession>
<dbReference type="EMBL" id="CP036275">
    <property type="protein sequence ID" value="QDU38198.1"/>
    <property type="molecule type" value="Genomic_DNA"/>
</dbReference>
<dbReference type="PANTHER" id="PTHR37690">
    <property type="entry name" value="CHORISMATE DEHYDRATASE"/>
    <property type="match status" value="1"/>
</dbReference>
<evidence type="ECO:0000256" key="3">
    <source>
        <dbReference type="ARBA" id="ARBA00023239"/>
    </source>
</evidence>
<dbReference type="KEGG" id="mri:Mal4_25230"/>
<dbReference type="UniPathway" id="UPA00079"/>
<dbReference type="HAMAP" id="MF_00995">
    <property type="entry name" value="MqnA"/>
    <property type="match status" value="1"/>
</dbReference>
<dbReference type="Proteomes" id="UP000320496">
    <property type="component" value="Chromosome"/>
</dbReference>
<evidence type="ECO:0000313" key="5">
    <source>
        <dbReference type="EMBL" id="QDU38198.1"/>
    </source>
</evidence>
<dbReference type="CDD" id="cd13634">
    <property type="entry name" value="PBP2_Sco4506"/>
    <property type="match status" value="1"/>
</dbReference>
<gene>
    <name evidence="4 5" type="primary">mqnA</name>
    <name evidence="5" type="ORF">Mal4_25230</name>
</gene>
<dbReference type="GO" id="GO:0016836">
    <property type="term" value="F:hydro-lyase activity"/>
    <property type="evidence" value="ECO:0007669"/>
    <property type="project" value="UniProtKB-UniRule"/>
</dbReference>
<dbReference type="Pfam" id="PF02621">
    <property type="entry name" value="VitK2_biosynth"/>
    <property type="match status" value="1"/>
</dbReference>
<keyword evidence="6" id="KW-1185">Reference proteome</keyword>
<dbReference type="InterPro" id="IPR003773">
    <property type="entry name" value="Menaquinone_biosynth"/>
</dbReference>
<proteinExistence type="inferred from homology"/>
<comment type="function">
    <text evidence="4">Catalyzes the dehydration of chorismate into 3-[(1-carboxyvinyl)oxy]benzoate, a step in the biosynthesis of menaquinone (MK, vitamin K2).</text>
</comment>
<dbReference type="Gene3D" id="3.40.190.10">
    <property type="entry name" value="Periplasmic binding protein-like II"/>
    <property type="match status" value="2"/>
</dbReference>
<keyword evidence="3 4" id="KW-0456">Lyase</keyword>
<evidence type="ECO:0000313" key="6">
    <source>
        <dbReference type="Proteomes" id="UP000320496"/>
    </source>
</evidence>
<dbReference type="InterPro" id="IPR030868">
    <property type="entry name" value="MqnA"/>
</dbReference>
<comment type="pathway">
    <text evidence="1 4">Quinol/quinone metabolism; menaquinone biosynthesis.</text>
</comment>
<dbReference type="PANTHER" id="PTHR37690:SF1">
    <property type="entry name" value="CHORISMATE DEHYDRATASE"/>
    <property type="match status" value="1"/>
</dbReference>
<dbReference type="OrthoDB" id="9810112at2"/>
<comment type="similarity">
    <text evidence="4">Belongs to the MqnA/MqnD family. MqnA subfamily.</text>
</comment>
<dbReference type="AlphaFoldDB" id="A0A517Z6T2"/>
<comment type="catalytic activity">
    <reaction evidence="4">
        <text>chorismate = 3-[(1-carboxyvinyl)-oxy]benzoate + H2O</text>
        <dbReference type="Rhea" id="RHEA:40051"/>
        <dbReference type="ChEBI" id="CHEBI:15377"/>
        <dbReference type="ChEBI" id="CHEBI:29748"/>
        <dbReference type="ChEBI" id="CHEBI:76981"/>
        <dbReference type="EC" id="4.2.1.151"/>
    </reaction>
</comment>
<name>A0A517Z6T2_9PLAN</name>
<evidence type="ECO:0000256" key="2">
    <source>
        <dbReference type="ARBA" id="ARBA00022428"/>
    </source>
</evidence>
<evidence type="ECO:0000256" key="4">
    <source>
        <dbReference type="HAMAP-Rule" id="MF_00995"/>
    </source>
</evidence>
<keyword evidence="2 4" id="KW-0474">Menaquinone biosynthesis</keyword>
<dbReference type="EC" id="4.2.1.151" evidence="4"/>
<dbReference type="GO" id="GO:0009234">
    <property type="term" value="P:menaquinone biosynthetic process"/>
    <property type="evidence" value="ECO:0007669"/>
    <property type="project" value="UniProtKB-UniRule"/>
</dbReference>
<dbReference type="SUPFAM" id="SSF53850">
    <property type="entry name" value="Periplasmic binding protein-like II"/>
    <property type="match status" value="1"/>
</dbReference>
<reference evidence="5 6" key="1">
    <citation type="submission" date="2019-02" db="EMBL/GenBank/DDBJ databases">
        <title>Deep-cultivation of Planctomycetes and their phenomic and genomic characterization uncovers novel biology.</title>
        <authorList>
            <person name="Wiegand S."/>
            <person name="Jogler M."/>
            <person name="Boedeker C."/>
            <person name="Pinto D."/>
            <person name="Vollmers J."/>
            <person name="Rivas-Marin E."/>
            <person name="Kohn T."/>
            <person name="Peeters S.H."/>
            <person name="Heuer A."/>
            <person name="Rast P."/>
            <person name="Oberbeckmann S."/>
            <person name="Bunk B."/>
            <person name="Jeske O."/>
            <person name="Meyerdierks A."/>
            <person name="Storesund J.E."/>
            <person name="Kallscheuer N."/>
            <person name="Luecker S."/>
            <person name="Lage O.M."/>
            <person name="Pohl T."/>
            <person name="Merkel B.J."/>
            <person name="Hornburger P."/>
            <person name="Mueller R.-W."/>
            <person name="Bruemmer F."/>
            <person name="Labrenz M."/>
            <person name="Spormann A.M."/>
            <person name="Op den Camp H."/>
            <person name="Overmann J."/>
            <person name="Amann R."/>
            <person name="Jetten M.S.M."/>
            <person name="Mascher T."/>
            <person name="Medema M.H."/>
            <person name="Devos D.P."/>
            <person name="Kaster A.-K."/>
            <person name="Ovreas L."/>
            <person name="Rohde M."/>
            <person name="Galperin M.Y."/>
            <person name="Jogler C."/>
        </authorList>
    </citation>
    <scope>NUCLEOTIDE SEQUENCE [LARGE SCALE GENOMIC DNA]</scope>
    <source>
        <strain evidence="5 6">Mal4</strain>
    </source>
</reference>
<protein>
    <recommendedName>
        <fullName evidence="4">Chorismate dehydratase</fullName>
        <ecNumber evidence="4">4.2.1.151</ecNumber>
    </recommendedName>
    <alternativeName>
        <fullName evidence="4">Menaquinone biosynthetic enzyme MqnA</fullName>
    </alternativeName>
</protein>
<sequence>MIQSSRMSETDPTDRVRIGAVRYLNSKPLIEGLPATIPGAELVLDVPSRLADDLAAGKLDVALIPSVEAFSDANYVAVSDACVATRGPVLSVKLYSRVHPGQIRTLALDEGSRTSAALVKILLEERYGVTPQVESLPLQATTRDTSADAVLLIGDRAIHPPEESFHTVWDLGTEWSTWTGLPFVFAMWVARRDRPGVELGKPLGAVRDRGLDVISDIARREGPQLGMSQPAALEYLTKNLHFHLGSAERNGLQLFRKLATRLGLVPDLGHTLFAPSPSRIASSPVTSAAATSH</sequence>